<organism evidence="1 2">
    <name type="scientific">Halococcus salifodinae DSM 8989</name>
    <dbReference type="NCBI Taxonomy" id="1227456"/>
    <lineage>
        <taxon>Archaea</taxon>
        <taxon>Methanobacteriati</taxon>
        <taxon>Methanobacteriota</taxon>
        <taxon>Stenosarchaea group</taxon>
        <taxon>Halobacteria</taxon>
        <taxon>Halobacteriales</taxon>
        <taxon>Halococcaceae</taxon>
        <taxon>Halococcus</taxon>
    </lineage>
</organism>
<accession>M0MTP5</accession>
<name>M0MTP5_9EURY</name>
<sequence>LADTLSVPRSTLSYRLRQAETRLARRYVGDGTDDRWLRDRGEGE</sequence>
<gene>
    <name evidence="1" type="ORF">C450_18369</name>
</gene>
<dbReference type="PATRIC" id="fig|1227456.3.peg.3736"/>
<protein>
    <submittedName>
        <fullName evidence="1">Uncharacterized protein</fullName>
    </submittedName>
</protein>
<keyword evidence="2" id="KW-1185">Reference proteome</keyword>
<dbReference type="AlphaFoldDB" id="M0MTP5"/>
<evidence type="ECO:0000313" key="1">
    <source>
        <dbReference type="EMBL" id="EMA48986.1"/>
    </source>
</evidence>
<comment type="caution">
    <text evidence="1">The sequence shown here is derived from an EMBL/GenBank/DDBJ whole genome shotgun (WGS) entry which is preliminary data.</text>
</comment>
<reference evidence="1 2" key="1">
    <citation type="journal article" date="2014" name="PLoS Genet.">
        <title>Phylogenetically driven sequencing of extremely halophilic archaea reveals strategies for static and dynamic osmo-response.</title>
        <authorList>
            <person name="Becker E.A."/>
            <person name="Seitzer P.M."/>
            <person name="Tritt A."/>
            <person name="Larsen D."/>
            <person name="Krusor M."/>
            <person name="Yao A.I."/>
            <person name="Wu D."/>
            <person name="Madern D."/>
            <person name="Eisen J.A."/>
            <person name="Darling A.E."/>
            <person name="Facciotti M.T."/>
        </authorList>
    </citation>
    <scope>NUCLEOTIDE SEQUENCE [LARGE SCALE GENOMIC DNA]</scope>
    <source>
        <strain evidence="1 2">DSM 8989</strain>
    </source>
</reference>
<proteinExistence type="predicted"/>
<dbReference type="Proteomes" id="UP000011625">
    <property type="component" value="Unassembled WGS sequence"/>
</dbReference>
<feature type="non-terminal residue" evidence="1">
    <location>
        <position position="1"/>
    </location>
</feature>
<dbReference type="EMBL" id="AOME01000080">
    <property type="protein sequence ID" value="EMA48986.1"/>
    <property type="molecule type" value="Genomic_DNA"/>
</dbReference>
<evidence type="ECO:0000313" key="2">
    <source>
        <dbReference type="Proteomes" id="UP000011625"/>
    </source>
</evidence>